<keyword evidence="2" id="KW-1003">Cell membrane</keyword>
<evidence type="ECO:0000256" key="6">
    <source>
        <dbReference type="ARBA" id="ARBA00023170"/>
    </source>
</evidence>
<feature type="transmembrane region" description="Helical" evidence="8">
    <location>
        <begin position="326"/>
        <end position="346"/>
    </location>
</feature>
<evidence type="ECO:0000313" key="10">
    <source>
        <dbReference type="Proteomes" id="UP000786811"/>
    </source>
</evidence>
<name>A0A8J2H690_COTCN</name>
<dbReference type="Proteomes" id="UP000786811">
    <property type="component" value="Unassembled WGS sequence"/>
</dbReference>
<protein>
    <submittedName>
        <fullName evidence="9">Uncharacterized protein</fullName>
    </submittedName>
</protein>
<dbReference type="OrthoDB" id="10332554at2759"/>
<dbReference type="EMBL" id="CAJNRD030001117">
    <property type="protein sequence ID" value="CAG5078227.1"/>
    <property type="molecule type" value="Genomic_DNA"/>
</dbReference>
<proteinExistence type="predicted"/>
<evidence type="ECO:0000256" key="1">
    <source>
        <dbReference type="ARBA" id="ARBA00004651"/>
    </source>
</evidence>
<keyword evidence="6" id="KW-0675">Receptor</keyword>
<sequence>MLCLFVSSVVQCNGNISVSRNISPDFHINTRHLLEMCFADELKPVAVTVDLIDIVYEIQRNETAEPSIIVIDDHFLSKVIKEYYPRHPSFLLFGESFNALVKIFREIKSAKIWNPKSLFVIVGTQCQNSKAVLKLLWQMEAVSSFFVCQYEINNKTLILTFNPFSNYAPEPWQQVAIDDDSKDRWTIFGQFFVNDTEICESIKFDKSVRLNRFPIKSHHYDFRGNHVLIGKLPDFEYWPPVYKDLFETLHSVTDSTPESYISDDMYDRSIESGTNDLSARSIPLKFIPVEYTYVMAFYDQEGYVILTRKQNTVPVIDEIVDGYFDIWTATMSGFILTMILVVIYINNNHHLRETLSDMLSLMLDMGLMVPMNLLSMKLAFFFATVFMLIFNPALQGHLSTALAKPTRQQVDTLEQLRENKFHLYYDDIINEEIMTTGLWSDASDKKYLHTKEMFNYLTCEQILLKDASTACVINTFYLNLEKIHDEIYLSKYLYFNDYEVFVSRKKWPLKDKFDEVAMNFVETGHANYHRKKSLFKRILQKKKIIDRIKAVEEYEQLDFGYFEYDYLIIPLISFWTILVLIIEMIIKKFQTWNKKRRQKSKSKKSQIRRRIAGLVRRMASCCRSHRISRVKIA</sequence>
<dbReference type="InterPro" id="IPR052192">
    <property type="entry name" value="Insect_Ionotropic_Sensory_Rcpt"/>
</dbReference>
<evidence type="ECO:0000256" key="8">
    <source>
        <dbReference type="SAM" id="Phobius"/>
    </source>
</evidence>
<dbReference type="PANTHER" id="PTHR42643">
    <property type="entry name" value="IONOTROPIC RECEPTOR 20A-RELATED"/>
    <property type="match status" value="1"/>
</dbReference>
<dbReference type="PANTHER" id="PTHR42643:SF24">
    <property type="entry name" value="IONOTROPIC RECEPTOR 60A"/>
    <property type="match status" value="1"/>
</dbReference>
<keyword evidence="7" id="KW-0325">Glycoprotein</keyword>
<evidence type="ECO:0000256" key="5">
    <source>
        <dbReference type="ARBA" id="ARBA00023136"/>
    </source>
</evidence>
<dbReference type="GO" id="GO:0005886">
    <property type="term" value="C:plasma membrane"/>
    <property type="evidence" value="ECO:0007669"/>
    <property type="project" value="UniProtKB-SubCell"/>
</dbReference>
<feature type="transmembrane region" description="Helical" evidence="8">
    <location>
        <begin position="566"/>
        <end position="586"/>
    </location>
</feature>
<accession>A0A8J2H690</accession>
<keyword evidence="5 8" id="KW-0472">Membrane</keyword>
<organism evidence="9 10">
    <name type="scientific">Cotesia congregata</name>
    <name type="common">Parasitoid wasp</name>
    <name type="synonym">Apanteles congregatus</name>
    <dbReference type="NCBI Taxonomy" id="51543"/>
    <lineage>
        <taxon>Eukaryota</taxon>
        <taxon>Metazoa</taxon>
        <taxon>Ecdysozoa</taxon>
        <taxon>Arthropoda</taxon>
        <taxon>Hexapoda</taxon>
        <taxon>Insecta</taxon>
        <taxon>Pterygota</taxon>
        <taxon>Neoptera</taxon>
        <taxon>Endopterygota</taxon>
        <taxon>Hymenoptera</taxon>
        <taxon>Apocrita</taxon>
        <taxon>Ichneumonoidea</taxon>
        <taxon>Braconidae</taxon>
        <taxon>Microgastrinae</taxon>
        <taxon>Cotesia</taxon>
    </lineage>
</organism>
<evidence type="ECO:0000256" key="4">
    <source>
        <dbReference type="ARBA" id="ARBA00022989"/>
    </source>
</evidence>
<keyword evidence="3 8" id="KW-0812">Transmembrane</keyword>
<reference evidence="9" key="1">
    <citation type="submission" date="2021-04" db="EMBL/GenBank/DDBJ databases">
        <authorList>
            <person name="Chebbi M.A.C M."/>
        </authorList>
    </citation>
    <scope>NUCLEOTIDE SEQUENCE</scope>
</reference>
<evidence type="ECO:0000256" key="2">
    <source>
        <dbReference type="ARBA" id="ARBA00022475"/>
    </source>
</evidence>
<feature type="transmembrane region" description="Helical" evidence="8">
    <location>
        <begin position="367"/>
        <end position="390"/>
    </location>
</feature>
<comment type="caution">
    <text evidence="9">The sequence shown here is derived from an EMBL/GenBank/DDBJ whole genome shotgun (WGS) entry which is preliminary data.</text>
</comment>
<comment type="subcellular location">
    <subcellularLocation>
        <location evidence="1">Cell membrane</location>
        <topology evidence="1">Multi-pass membrane protein</topology>
    </subcellularLocation>
</comment>
<evidence type="ECO:0000256" key="7">
    <source>
        <dbReference type="ARBA" id="ARBA00023180"/>
    </source>
</evidence>
<evidence type="ECO:0000256" key="3">
    <source>
        <dbReference type="ARBA" id="ARBA00022692"/>
    </source>
</evidence>
<keyword evidence="10" id="KW-1185">Reference proteome</keyword>
<dbReference type="AlphaFoldDB" id="A0A8J2H690"/>
<keyword evidence="4 8" id="KW-1133">Transmembrane helix</keyword>
<gene>
    <name evidence="9" type="ORF">HICCMSTLAB_LOCUS2680</name>
</gene>
<evidence type="ECO:0000313" key="9">
    <source>
        <dbReference type="EMBL" id="CAG5078227.1"/>
    </source>
</evidence>